<dbReference type="Proteomes" id="UP000299832">
    <property type="component" value="Genome"/>
</dbReference>
<evidence type="ECO:0000313" key="2">
    <source>
        <dbReference type="EMBL" id="AOO10265.1"/>
    </source>
</evidence>
<evidence type="ECO:0000313" key="5">
    <source>
        <dbReference type="EMBL" id="AOO10927.1"/>
    </source>
</evidence>
<feature type="compositionally biased region" description="Acidic residues" evidence="1">
    <location>
        <begin position="92"/>
        <end position="106"/>
    </location>
</feature>
<dbReference type="InterPro" id="IPR055640">
    <property type="entry name" value="DUF7216"/>
</dbReference>
<evidence type="ECO:0000313" key="15">
    <source>
        <dbReference type="Proteomes" id="UP000226351"/>
    </source>
</evidence>
<protein>
    <recommendedName>
        <fullName evidence="18">Gp130</fullName>
    </recommendedName>
</protein>
<dbReference type="EMBL" id="KX349286">
    <property type="protein sequence ID" value="AOO10484.1"/>
    <property type="molecule type" value="Genomic_DNA"/>
</dbReference>
<evidence type="ECO:0000313" key="16">
    <source>
        <dbReference type="Proteomes" id="UP000299832"/>
    </source>
</evidence>
<dbReference type="Proteomes" id="UP000224173">
    <property type="component" value="Segment"/>
</dbReference>
<dbReference type="Proteomes" id="UP000222384">
    <property type="component" value="Genome"/>
</dbReference>
<dbReference type="Proteomes" id="UP000225361">
    <property type="component" value="Segment"/>
</dbReference>
<dbReference type="EMBL" id="MK493325">
    <property type="protein sequence ID" value="QBQ75887.1"/>
    <property type="molecule type" value="Genomic_DNA"/>
</dbReference>
<dbReference type="EMBL" id="MK493324">
    <property type="protein sequence ID" value="QBQ75667.1"/>
    <property type="molecule type" value="Genomic_DNA"/>
</dbReference>
<dbReference type="Proteomes" id="UP000224174">
    <property type="component" value="Segment"/>
</dbReference>
<dbReference type="EMBL" id="KX349288">
    <property type="protein sequence ID" value="AOO10927.1"/>
    <property type="molecule type" value="Genomic_DNA"/>
</dbReference>
<dbReference type="EMBL" id="KX349285">
    <property type="protein sequence ID" value="AOO10265.1"/>
    <property type="molecule type" value="Genomic_DNA"/>
</dbReference>
<evidence type="ECO:0000313" key="14">
    <source>
        <dbReference type="Proteomes" id="UP000224174"/>
    </source>
</evidence>
<evidence type="ECO:0000313" key="17">
    <source>
        <dbReference type="Proteomes" id="UP000301260"/>
    </source>
</evidence>
<evidence type="ECO:0000313" key="6">
    <source>
        <dbReference type="EMBL" id="AOO11150.1"/>
    </source>
</evidence>
<evidence type="ECO:0000313" key="7">
    <source>
        <dbReference type="EMBL" id="AOO11372.1"/>
    </source>
</evidence>
<evidence type="ECO:0000256" key="1">
    <source>
        <dbReference type="SAM" id="MobiDB-lite"/>
    </source>
</evidence>
<dbReference type="EMBL" id="MK493322">
    <property type="protein sequence ID" value="QBQ75225.1"/>
    <property type="molecule type" value="Genomic_DNA"/>
</dbReference>
<evidence type="ECO:0000313" key="3">
    <source>
        <dbReference type="EMBL" id="AOO10484.1"/>
    </source>
</evidence>
<dbReference type="EMBL" id="KX349287">
    <property type="protein sequence ID" value="AOO10705.1"/>
    <property type="molecule type" value="Genomic_DNA"/>
</dbReference>
<dbReference type="Proteomes" id="UP000226351">
    <property type="component" value="Segment"/>
</dbReference>
<evidence type="ECO:0008006" key="18">
    <source>
        <dbReference type="Google" id="ProtNLM"/>
    </source>
</evidence>
<feature type="compositionally biased region" description="Basic and acidic residues" evidence="1">
    <location>
        <begin position="79"/>
        <end position="88"/>
    </location>
</feature>
<evidence type="ECO:0000313" key="8">
    <source>
        <dbReference type="EMBL" id="QBQ75225.1"/>
    </source>
</evidence>
<evidence type="ECO:0000313" key="12">
    <source>
        <dbReference type="Proteomes" id="UP000222384"/>
    </source>
</evidence>
<feature type="region of interest" description="Disordered" evidence="1">
    <location>
        <begin position="56"/>
        <end position="106"/>
    </location>
</feature>
<dbReference type="EMBL" id="KX349289">
    <property type="protein sequence ID" value="AOO11150.1"/>
    <property type="molecule type" value="Genomic_DNA"/>
</dbReference>
<evidence type="ECO:0000313" key="4">
    <source>
        <dbReference type="EMBL" id="AOO10705.1"/>
    </source>
</evidence>
<organism evidence="3 14">
    <name type="scientific">Synechococcus phage S-RIM8</name>
    <dbReference type="NCBI Taxonomy" id="756278"/>
    <lineage>
        <taxon>Viruses</taxon>
        <taxon>Duplodnaviria</taxon>
        <taxon>Heunggongvirae</taxon>
        <taxon>Uroviricota</taxon>
        <taxon>Caudoviricetes</taxon>
        <taxon>Pantevenvirales</taxon>
        <taxon>Kyanoviridae</taxon>
        <taxon>Neptunevirus</taxon>
        <taxon>Neptunevirus srim18</taxon>
    </lineage>
</organism>
<reference evidence="16 17" key="2">
    <citation type="submission" date="2019-02" db="EMBL/GenBank/DDBJ databases">
        <title>Diversity in Cyanophage Genomes from Southern New England Coastal Waters.</title>
        <authorList>
            <person name="Marston M.F."/>
        </authorList>
    </citation>
    <scope>NUCLEOTIDE SEQUENCE [LARGE SCALE GENOMIC DNA]</scope>
    <source>
        <strain evidence="8">RW_01_0115_WH8101</strain>
        <strain evidence="9">RW_03_0617</strain>
        <strain evidence="10">RW_22_0214</strain>
        <strain evidence="11">RW_62_0316</strain>
    </source>
</reference>
<reference evidence="12 13" key="1">
    <citation type="journal article" date="2016" name="Environ. Microbiol.">
        <title>Genomic diversification of marine cyanophages into stable ecotypes.</title>
        <authorList>
            <person name="Marston M.F."/>
            <person name="Martiny J.B."/>
        </authorList>
    </citation>
    <scope>NUCLEOTIDE SEQUENCE [LARGE SCALE GENOMIC DNA]</scope>
    <source>
        <strain evidence="2">RW_01_0212_WH8101</strain>
        <strain evidence="3">RW_03_0807_WH8101</strain>
        <strain evidence="4">RW_06_0613</strain>
        <strain evidence="5">RW_08_0711</strain>
        <strain evidence="6">RW_22_0300</strain>
        <strain evidence="7">RW_25_1112</strain>
    </source>
</reference>
<sequence>MPSEIAQQIVNQIFGGEKAAAIDSINDALAAASFDAIQARKLDFAKSVGFDLEDTTQDAADEIADNLPDGSEGAEDVEVDGRMPHEPPTDELPQEETTDEDNETDS</sequence>
<name>A0A1D7S9X1_9CAUD</name>
<keyword evidence="15" id="KW-1185">Reference proteome</keyword>
<dbReference type="EMBL" id="KX349290">
    <property type="protein sequence ID" value="AOO11372.1"/>
    <property type="molecule type" value="Genomic_DNA"/>
</dbReference>
<dbReference type="Proteomes" id="UP000301580">
    <property type="component" value="Segment"/>
</dbReference>
<accession>A0A1D7S9X1</accession>
<dbReference type="Proteomes" id="UP000304735">
    <property type="component" value="Segment"/>
</dbReference>
<evidence type="ECO:0000313" key="10">
    <source>
        <dbReference type="EMBL" id="QBQ75667.1"/>
    </source>
</evidence>
<evidence type="ECO:0000313" key="9">
    <source>
        <dbReference type="EMBL" id="QBQ75445.1"/>
    </source>
</evidence>
<dbReference type="Proteomes" id="UP000301260">
    <property type="component" value="Segment"/>
</dbReference>
<proteinExistence type="predicted"/>
<dbReference type="Proteomes" id="UP000223306">
    <property type="component" value="Segment"/>
</dbReference>
<evidence type="ECO:0000313" key="11">
    <source>
        <dbReference type="EMBL" id="QBQ75887.1"/>
    </source>
</evidence>
<dbReference type="Pfam" id="PF23853">
    <property type="entry name" value="DUF7216"/>
    <property type="match status" value="1"/>
</dbReference>
<evidence type="ECO:0000313" key="13">
    <source>
        <dbReference type="Proteomes" id="UP000223306"/>
    </source>
</evidence>
<gene>
    <name evidence="8" type="ORF">RW010115_118</name>
    <name evidence="2" type="ORF">RW01021201_117</name>
    <name evidence="9" type="ORF">RW030617_117</name>
    <name evidence="3" type="ORF">RW03080701_115</name>
    <name evidence="4" type="ORF">RW060613_117</name>
    <name evidence="5" type="ORF">RW080711_118</name>
    <name evidence="10" type="ORF">RW220214_117</name>
    <name evidence="6" type="ORF">RW220300_119</name>
    <name evidence="7" type="ORF">RW251112_117</name>
    <name evidence="11" type="ORF">RW620316_117</name>
</gene>
<dbReference type="EMBL" id="MK493323">
    <property type="protein sequence ID" value="QBQ75445.1"/>
    <property type="molecule type" value="Genomic_DNA"/>
</dbReference>